<evidence type="ECO:0000256" key="3">
    <source>
        <dbReference type="ARBA" id="ARBA00022475"/>
    </source>
</evidence>
<feature type="transmembrane region" description="Helical" evidence="10">
    <location>
        <begin position="160"/>
        <end position="180"/>
    </location>
</feature>
<evidence type="ECO:0000313" key="14">
    <source>
        <dbReference type="Proteomes" id="UP000018461"/>
    </source>
</evidence>
<gene>
    <name evidence="13" type="ORF">HMPREF9625_01455</name>
</gene>
<dbReference type="GO" id="GO:0005524">
    <property type="term" value="F:ATP binding"/>
    <property type="evidence" value="ECO:0007669"/>
    <property type="project" value="UniProtKB-KW"/>
</dbReference>
<evidence type="ECO:0000256" key="8">
    <source>
        <dbReference type="ARBA" id="ARBA00023136"/>
    </source>
</evidence>
<dbReference type="PANTHER" id="PTHR24221">
    <property type="entry name" value="ATP-BINDING CASSETTE SUB-FAMILY B"/>
    <property type="match status" value="1"/>
</dbReference>
<dbReference type="PATRIC" id="fig|796943.3.peg.1916"/>
<comment type="subcellular location">
    <subcellularLocation>
        <location evidence="1">Cell membrane</location>
        <topology evidence="1">Multi-pass membrane protein</topology>
    </subcellularLocation>
</comment>
<dbReference type="Proteomes" id="UP000018461">
    <property type="component" value="Unassembled WGS sequence"/>
</dbReference>
<dbReference type="InterPro" id="IPR003593">
    <property type="entry name" value="AAA+_ATPase"/>
</dbReference>
<feature type="region of interest" description="Disordered" evidence="9">
    <location>
        <begin position="573"/>
        <end position="625"/>
    </location>
</feature>
<dbReference type="PANTHER" id="PTHR24221:SF654">
    <property type="entry name" value="ATP-BINDING CASSETTE SUB-FAMILY B MEMBER 6"/>
    <property type="match status" value="1"/>
</dbReference>
<feature type="transmembrane region" description="Helical" evidence="10">
    <location>
        <begin position="137"/>
        <end position="154"/>
    </location>
</feature>
<dbReference type="PROSITE" id="PS50893">
    <property type="entry name" value="ABC_TRANSPORTER_2"/>
    <property type="match status" value="1"/>
</dbReference>
<dbReference type="SUPFAM" id="SSF90123">
    <property type="entry name" value="ABC transporter transmembrane region"/>
    <property type="match status" value="1"/>
</dbReference>
<reference evidence="13" key="2">
    <citation type="submission" date="2013-03" db="EMBL/GenBank/DDBJ databases">
        <title>The Genome Sequence of Oribacterium sp. ACB1.</title>
        <authorList>
            <consortium name="The Broad Institute Genomics Platform"/>
            <consortium name="The Broad Institute Genome Sequencing Center for Infectious Disease"/>
            <person name="Earl A."/>
            <person name="Ward D."/>
            <person name="Feldgarden M."/>
            <person name="Gevers D."/>
            <person name="Sizova M."/>
            <person name="Hazen A."/>
            <person name="Epstein S."/>
            <person name="Walker B."/>
            <person name="Young S."/>
            <person name="Zeng Q."/>
            <person name="Gargeya S."/>
            <person name="Fitzgerald M."/>
            <person name="Haas B."/>
            <person name="Abouelleil A."/>
            <person name="Allen A.W."/>
            <person name="Alvarado L."/>
            <person name="Arachchi H.M."/>
            <person name="Berlin A.M."/>
            <person name="Chapman S.B."/>
            <person name="Gainer-Dewar J."/>
            <person name="Goldberg J."/>
            <person name="Griggs A."/>
            <person name="Gujja S."/>
            <person name="Hansen M."/>
            <person name="Howarth C."/>
            <person name="Imamovic A."/>
            <person name="Ireland A."/>
            <person name="Larimer J."/>
            <person name="McCowan C."/>
            <person name="Murphy C."/>
            <person name="Pearson M."/>
            <person name="Poon T.W."/>
            <person name="Priest M."/>
            <person name="Roberts A."/>
            <person name="Saif S."/>
            <person name="Shea T."/>
            <person name="Sisk P."/>
            <person name="Sykes S."/>
            <person name="Wortman J."/>
            <person name="Nusbaum C."/>
            <person name="Birren B."/>
        </authorList>
    </citation>
    <scope>NUCLEOTIDE SEQUENCE [LARGE SCALE GENOMIC DNA]</scope>
    <source>
        <strain evidence="13">ACB1</strain>
    </source>
</reference>
<dbReference type="PROSITE" id="PS00211">
    <property type="entry name" value="ABC_TRANSPORTER_1"/>
    <property type="match status" value="1"/>
</dbReference>
<accession>G9WQ22</accession>
<keyword evidence="4 10" id="KW-0812">Transmembrane</keyword>
<dbReference type="PROSITE" id="PS50929">
    <property type="entry name" value="ABC_TM1F"/>
    <property type="match status" value="1"/>
</dbReference>
<dbReference type="GO" id="GO:0034040">
    <property type="term" value="F:ATPase-coupled lipid transmembrane transporter activity"/>
    <property type="evidence" value="ECO:0007669"/>
    <property type="project" value="TreeGrafter"/>
</dbReference>
<evidence type="ECO:0000313" key="13">
    <source>
        <dbReference type="EMBL" id="EHL10455.1"/>
    </source>
</evidence>
<feature type="transmembrane region" description="Helical" evidence="10">
    <location>
        <begin position="240"/>
        <end position="262"/>
    </location>
</feature>
<keyword evidence="6" id="KW-0067">ATP-binding</keyword>
<feature type="transmembrane region" description="Helical" evidence="10">
    <location>
        <begin position="54"/>
        <end position="72"/>
    </location>
</feature>
<proteinExistence type="predicted"/>
<dbReference type="Pfam" id="PF00664">
    <property type="entry name" value="ABC_membrane"/>
    <property type="match status" value="1"/>
</dbReference>
<comment type="caution">
    <text evidence="13">The sequence shown here is derived from an EMBL/GenBank/DDBJ whole genome shotgun (WGS) entry which is preliminary data.</text>
</comment>
<dbReference type="InterPro" id="IPR039421">
    <property type="entry name" value="Type_1_exporter"/>
</dbReference>
<feature type="transmembrane region" description="Helical" evidence="10">
    <location>
        <begin position="21"/>
        <end position="42"/>
    </location>
</feature>
<feature type="transmembrane region" description="Helical" evidence="10">
    <location>
        <begin position="268"/>
        <end position="287"/>
    </location>
</feature>
<evidence type="ECO:0000256" key="9">
    <source>
        <dbReference type="SAM" id="MobiDB-lite"/>
    </source>
</evidence>
<dbReference type="HOGENOM" id="CLU_000604_84_9_9"/>
<dbReference type="RefSeq" id="WP_009535301.1">
    <property type="nucleotide sequence ID" value="NZ_KE148312.1"/>
</dbReference>
<dbReference type="GO" id="GO:0140359">
    <property type="term" value="F:ABC-type transporter activity"/>
    <property type="evidence" value="ECO:0007669"/>
    <property type="project" value="InterPro"/>
</dbReference>
<evidence type="ECO:0000259" key="12">
    <source>
        <dbReference type="PROSITE" id="PS50929"/>
    </source>
</evidence>
<feature type="domain" description="ABC transporter" evidence="11">
    <location>
        <begin position="332"/>
        <end position="565"/>
    </location>
</feature>
<keyword evidence="14" id="KW-1185">Reference proteome</keyword>
<evidence type="ECO:0000256" key="4">
    <source>
        <dbReference type="ARBA" id="ARBA00022692"/>
    </source>
</evidence>
<evidence type="ECO:0000256" key="7">
    <source>
        <dbReference type="ARBA" id="ARBA00022989"/>
    </source>
</evidence>
<dbReference type="STRING" id="796943.HMPREF9625_01455"/>
<keyword evidence="5" id="KW-0547">Nucleotide-binding</keyword>
<dbReference type="AlphaFoldDB" id="G9WQ22"/>
<keyword evidence="3" id="KW-1003">Cell membrane</keyword>
<evidence type="ECO:0000256" key="1">
    <source>
        <dbReference type="ARBA" id="ARBA00004651"/>
    </source>
</evidence>
<dbReference type="SUPFAM" id="SSF52540">
    <property type="entry name" value="P-loop containing nucleoside triphosphate hydrolases"/>
    <property type="match status" value="1"/>
</dbReference>
<dbReference type="Gene3D" id="1.20.1560.10">
    <property type="entry name" value="ABC transporter type 1, transmembrane domain"/>
    <property type="match status" value="1"/>
</dbReference>
<dbReference type="EMBL" id="AFZC02000001">
    <property type="protein sequence ID" value="EHL10455.1"/>
    <property type="molecule type" value="Genomic_DNA"/>
</dbReference>
<dbReference type="GO" id="GO:0016887">
    <property type="term" value="F:ATP hydrolysis activity"/>
    <property type="evidence" value="ECO:0007669"/>
    <property type="project" value="InterPro"/>
</dbReference>
<evidence type="ECO:0000256" key="10">
    <source>
        <dbReference type="SAM" id="Phobius"/>
    </source>
</evidence>
<dbReference type="Gene3D" id="3.40.50.300">
    <property type="entry name" value="P-loop containing nucleotide triphosphate hydrolases"/>
    <property type="match status" value="1"/>
</dbReference>
<dbReference type="SMART" id="SM00382">
    <property type="entry name" value="AAA"/>
    <property type="match status" value="1"/>
</dbReference>
<dbReference type="FunFam" id="3.40.50.300:FF:000854">
    <property type="entry name" value="Multidrug ABC transporter ATP-binding protein"/>
    <property type="match status" value="1"/>
</dbReference>
<organism evidence="13 14">
    <name type="scientific">Oribacterium parvum ACB1</name>
    <dbReference type="NCBI Taxonomy" id="796943"/>
    <lineage>
        <taxon>Bacteria</taxon>
        <taxon>Bacillati</taxon>
        <taxon>Bacillota</taxon>
        <taxon>Clostridia</taxon>
        <taxon>Lachnospirales</taxon>
        <taxon>Lachnospiraceae</taxon>
        <taxon>Oribacterium</taxon>
    </lineage>
</organism>
<keyword evidence="2" id="KW-0813">Transport</keyword>
<feature type="domain" description="ABC transmembrane type-1" evidence="12">
    <location>
        <begin position="21"/>
        <end position="301"/>
    </location>
</feature>
<evidence type="ECO:0000256" key="2">
    <source>
        <dbReference type="ARBA" id="ARBA00022448"/>
    </source>
</evidence>
<evidence type="ECO:0008006" key="15">
    <source>
        <dbReference type="Google" id="ProtNLM"/>
    </source>
</evidence>
<keyword evidence="7 10" id="KW-1133">Transmembrane helix</keyword>
<protein>
    <recommendedName>
        <fullName evidence="15">ABC transporter</fullName>
    </recommendedName>
</protein>
<dbReference type="CDD" id="cd18781">
    <property type="entry name" value="ABC_6TM_AarD_CydDC_like"/>
    <property type="match status" value="1"/>
</dbReference>
<evidence type="ECO:0000256" key="5">
    <source>
        <dbReference type="ARBA" id="ARBA00022741"/>
    </source>
</evidence>
<reference evidence="13" key="1">
    <citation type="submission" date="2011-08" db="EMBL/GenBank/DDBJ databases">
        <authorList>
            <consortium name="The Broad Institute Genome Sequencing Platform"/>
            <person name="Earl A."/>
            <person name="Ward D."/>
            <person name="Feldgarden M."/>
            <person name="Gevers D."/>
            <person name="Sizova M."/>
            <person name="Hazen A."/>
            <person name="Epstein S."/>
            <person name="Young S.K."/>
            <person name="Zeng Q."/>
            <person name="Gargeya S."/>
            <person name="Fitzgerald M."/>
            <person name="Haas B."/>
            <person name="Abouelleil A."/>
            <person name="Alvarado L."/>
            <person name="Arachchi H.M."/>
            <person name="Berlin A."/>
            <person name="Brown A."/>
            <person name="Chapman S.B."/>
            <person name="Chen Z."/>
            <person name="Dunbar C."/>
            <person name="Freedman E."/>
            <person name="Gearin G."/>
            <person name="Gellesch M."/>
            <person name="Goldberg J."/>
            <person name="Griggs A."/>
            <person name="Gujja S."/>
            <person name="Heiman D."/>
            <person name="Howarth C."/>
            <person name="Larson L."/>
            <person name="Lui A."/>
            <person name="MacDonald P.J.P."/>
            <person name="Montmayeur A."/>
            <person name="Murphy C."/>
            <person name="Neiman D."/>
            <person name="Pearson M."/>
            <person name="Priest M."/>
            <person name="Roberts A."/>
            <person name="Saif S."/>
            <person name="Shea T."/>
            <person name="Shenoy N."/>
            <person name="Sisk P."/>
            <person name="Stolte C."/>
            <person name="Sykes S."/>
            <person name="Wortman J."/>
            <person name="Nusbaum C."/>
            <person name="Birren B."/>
        </authorList>
    </citation>
    <scope>NUCLEOTIDE SEQUENCE</scope>
    <source>
        <strain evidence="13">ACB1</strain>
    </source>
</reference>
<dbReference type="InterPro" id="IPR036640">
    <property type="entry name" value="ABC1_TM_sf"/>
</dbReference>
<dbReference type="InterPro" id="IPR003439">
    <property type="entry name" value="ABC_transporter-like_ATP-bd"/>
</dbReference>
<dbReference type="InterPro" id="IPR017871">
    <property type="entry name" value="ABC_transporter-like_CS"/>
</dbReference>
<sequence length="625" mass="69772">MIKMRLIRLLEGAGKYIVQQIVWQWISLLAEVVIVYNIAHLLENAWRENLSTEGIALTMGIVLLGLGFRFLCDRLYTKASFHASADVKRILRNKIYEKMLSLGPSYRESVNSAEIVQMAGEGVEQLETYFGRYLSQFFYSLLAPITLFFILSRISVQTALLLLLAVPLIPIVIMLVMIVAKKLLSNYFAIYYGLGDSFLEKLQGMTTLKIYQADQAAAEDMDREAELFRKITMKVLSMQLNSTSVMDIIAYGGAAVGIISALGQFSKGAISLSGVLMIILLAAEFFLPMRLLGSFFHIGMNGMKASDRIFAFLDLPEAEDGKAVLEEKEIRISMEKLCFSYEESREILRDVELEIPARSFVSLVGLSGSGKSTIAGILMGKNKGYKGSVKLNGRELTEFSSRSILDKMTMIGHDSWIFKGTVRENLLLGKPSATEEEMKEALRKVNLLSFVEAQGGLEMPLLSNGSNISGGQKQRLSLARALLHDSPVYIFDEATSNIDAESEEMIMEVIHELAKSRTILLISHRLANVVGSDCIFMLENGRVAEAGKHEELLKKGGSYSRLFKEQKELECYSDKNKESSAGRHKESFVETQRDTGMEEPGHMEDLQDKTGEREDTVEEGGEKHE</sequence>
<evidence type="ECO:0000256" key="6">
    <source>
        <dbReference type="ARBA" id="ARBA00022840"/>
    </source>
</evidence>
<dbReference type="GO" id="GO:0005886">
    <property type="term" value="C:plasma membrane"/>
    <property type="evidence" value="ECO:0007669"/>
    <property type="project" value="UniProtKB-SubCell"/>
</dbReference>
<dbReference type="Pfam" id="PF00005">
    <property type="entry name" value="ABC_tran"/>
    <property type="match status" value="1"/>
</dbReference>
<dbReference type="InterPro" id="IPR027417">
    <property type="entry name" value="P-loop_NTPase"/>
</dbReference>
<evidence type="ECO:0000259" key="11">
    <source>
        <dbReference type="PROSITE" id="PS50893"/>
    </source>
</evidence>
<keyword evidence="8 10" id="KW-0472">Membrane</keyword>
<dbReference type="InterPro" id="IPR011527">
    <property type="entry name" value="ABC1_TM_dom"/>
</dbReference>
<name>G9WQ22_9FIRM</name>